<comment type="caution">
    <text evidence="9">The sequence shown here is derived from an EMBL/GenBank/DDBJ whole genome shotgun (WGS) entry which is preliminary data.</text>
</comment>
<feature type="transmembrane region" description="Helical" evidence="7">
    <location>
        <begin position="153"/>
        <end position="178"/>
    </location>
</feature>
<keyword evidence="2 7" id="KW-0813">Transport</keyword>
<evidence type="ECO:0000256" key="3">
    <source>
        <dbReference type="ARBA" id="ARBA00022475"/>
    </source>
</evidence>
<dbReference type="SUPFAM" id="SSF161098">
    <property type="entry name" value="MetI-like"/>
    <property type="match status" value="1"/>
</dbReference>
<evidence type="ECO:0000313" key="9">
    <source>
        <dbReference type="EMBL" id="HGZ79485.1"/>
    </source>
</evidence>
<dbReference type="PANTHER" id="PTHR43005:SF1">
    <property type="entry name" value="SPERMIDINE_PUTRESCINE TRANSPORT SYSTEM PERMEASE PROTEIN"/>
    <property type="match status" value="1"/>
</dbReference>
<dbReference type="CDD" id="cd06261">
    <property type="entry name" value="TM_PBP2"/>
    <property type="match status" value="1"/>
</dbReference>
<dbReference type="PROSITE" id="PS50928">
    <property type="entry name" value="ABC_TM1"/>
    <property type="match status" value="1"/>
</dbReference>
<dbReference type="PANTHER" id="PTHR43005">
    <property type="entry name" value="BLR7065 PROTEIN"/>
    <property type="match status" value="1"/>
</dbReference>
<feature type="transmembrane region" description="Helical" evidence="7">
    <location>
        <begin position="259"/>
        <end position="281"/>
    </location>
</feature>
<comment type="similarity">
    <text evidence="7">Belongs to the binding-protein-dependent transport system permease family.</text>
</comment>
<dbReference type="AlphaFoldDB" id="A0A832I8G8"/>
<proteinExistence type="inferred from homology"/>
<keyword evidence="6 7" id="KW-0472">Membrane</keyword>
<feature type="domain" description="ABC transmembrane type-1" evidence="8">
    <location>
        <begin position="66"/>
        <end position="280"/>
    </location>
</feature>
<feature type="transmembrane region" description="Helical" evidence="7">
    <location>
        <begin position="98"/>
        <end position="116"/>
    </location>
</feature>
<gene>
    <name evidence="9" type="ORF">ENW55_05840</name>
</gene>
<evidence type="ECO:0000256" key="1">
    <source>
        <dbReference type="ARBA" id="ARBA00004651"/>
    </source>
</evidence>
<dbReference type="EMBL" id="DTKQ01000043">
    <property type="protein sequence ID" value="HGZ79485.1"/>
    <property type="molecule type" value="Genomic_DNA"/>
</dbReference>
<keyword evidence="5 7" id="KW-1133">Transmembrane helix</keyword>
<keyword evidence="3" id="KW-1003">Cell membrane</keyword>
<evidence type="ECO:0000256" key="5">
    <source>
        <dbReference type="ARBA" id="ARBA00022989"/>
    </source>
</evidence>
<accession>A0A832I8G8</accession>
<evidence type="ECO:0000256" key="7">
    <source>
        <dbReference type="RuleBase" id="RU363032"/>
    </source>
</evidence>
<evidence type="ECO:0000259" key="8">
    <source>
        <dbReference type="PROSITE" id="PS50928"/>
    </source>
</evidence>
<organism evidence="9">
    <name type="scientific">Pseudothermotoga hypogea</name>
    <dbReference type="NCBI Taxonomy" id="57487"/>
    <lineage>
        <taxon>Bacteria</taxon>
        <taxon>Thermotogati</taxon>
        <taxon>Thermotogota</taxon>
        <taxon>Thermotogae</taxon>
        <taxon>Thermotogales</taxon>
        <taxon>Thermotogaceae</taxon>
        <taxon>Pseudothermotoga</taxon>
    </lineage>
</organism>
<dbReference type="InterPro" id="IPR035906">
    <property type="entry name" value="MetI-like_sf"/>
</dbReference>
<evidence type="ECO:0000256" key="6">
    <source>
        <dbReference type="ARBA" id="ARBA00023136"/>
    </source>
</evidence>
<comment type="subcellular location">
    <subcellularLocation>
        <location evidence="1 7">Cell membrane</location>
        <topology evidence="1 7">Multi-pass membrane protein</topology>
    </subcellularLocation>
</comment>
<reference evidence="9" key="1">
    <citation type="journal article" date="2020" name="mSystems">
        <title>Genome- and Community-Level Interaction Insights into Carbon Utilization and Element Cycling Functions of Hydrothermarchaeota in Hydrothermal Sediment.</title>
        <authorList>
            <person name="Zhou Z."/>
            <person name="Liu Y."/>
            <person name="Xu W."/>
            <person name="Pan J."/>
            <person name="Luo Z.H."/>
            <person name="Li M."/>
        </authorList>
    </citation>
    <scope>NUCLEOTIDE SEQUENCE [LARGE SCALE GENOMIC DNA]</scope>
    <source>
        <strain evidence="9">SpSt-86</strain>
    </source>
</reference>
<sequence length="290" mass="32793">MSKDRRFIFVMILPTVLFISLVIFLPAIRSIIMAFQDYNMYFLTKKFIGFKNFSDAFNDPVFIQATKNTLIWTLLSLALQFVLGFSLALLLRRPFRGRGVYTALVFYPWAVSGFVIGLQWRWMFHGSAGVINDLLLKLGLIQERIAFLSDPSYALYAAIVANVWYGVPFFAIMLLAALQSVPQELYEAAKIDGANAFKQFMNVTIPYVRPVIINTTLIRFIWIVNFPDIIFSMTNGGPAGSSHILSTLLISKVYNEYNYGVASAIGVIIMLILATYAYVYLKINRSEGGF</sequence>
<dbReference type="Pfam" id="PF00528">
    <property type="entry name" value="BPD_transp_1"/>
    <property type="match status" value="1"/>
</dbReference>
<protein>
    <submittedName>
        <fullName evidence="9">Sugar ABC transporter permease</fullName>
    </submittedName>
</protein>
<dbReference type="Gene3D" id="1.10.3720.10">
    <property type="entry name" value="MetI-like"/>
    <property type="match status" value="1"/>
</dbReference>
<dbReference type="GO" id="GO:0005886">
    <property type="term" value="C:plasma membrane"/>
    <property type="evidence" value="ECO:0007669"/>
    <property type="project" value="UniProtKB-SubCell"/>
</dbReference>
<dbReference type="GO" id="GO:0055085">
    <property type="term" value="P:transmembrane transport"/>
    <property type="evidence" value="ECO:0007669"/>
    <property type="project" value="InterPro"/>
</dbReference>
<feature type="transmembrane region" description="Helical" evidence="7">
    <location>
        <begin position="70"/>
        <end position="91"/>
    </location>
</feature>
<evidence type="ECO:0000256" key="2">
    <source>
        <dbReference type="ARBA" id="ARBA00022448"/>
    </source>
</evidence>
<keyword evidence="4 7" id="KW-0812">Transmembrane</keyword>
<dbReference type="InterPro" id="IPR000515">
    <property type="entry name" value="MetI-like"/>
</dbReference>
<name>A0A832I8G8_9THEM</name>
<evidence type="ECO:0000256" key="4">
    <source>
        <dbReference type="ARBA" id="ARBA00022692"/>
    </source>
</evidence>
<feature type="transmembrane region" description="Helical" evidence="7">
    <location>
        <begin position="7"/>
        <end position="32"/>
    </location>
</feature>